<comment type="subcellular location">
    <subcellularLocation>
        <location evidence="1">Endomembrane system</location>
        <topology evidence="1">Multi-pass membrane protein</topology>
    </subcellularLocation>
</comment>
<accession>A0ABV8YM49</accession>
<name>A0ABV8YM49_9ACTN</name>
<dbReference type="Pfam" id="PF04191">
    <property type="entry name" value="PEMT"/>
    <property type="match status" value="1"/>
</dbReference>
<evidence type="ECO:0000256" key="4">
    <source>
        <dbReference type="ARBA" id="ARBA00023136"/>
    </source>
</evidence>
<dbReference type="EC" id="2.1.1.334" evidence="6"/>
<dbReference type="EC" id="2.1.1.100" evidence="6"/>
<organism evidence="6 7">
    <name type="scientific">Streptomyces xiangluensis</name>
    <dbReference type="NCBI Taxonomy" id="2665720"/>
    <lineage>
        <taxon>Bacteria</taxon>
        <taxon>Bacillati</taxon>
        <taxon>Actinomycetota</taxon>
        <taxon>Actinomycetes</taxon>
        <taxon>Kitasatosporales</taxon>
        <taxon>Streptomycetaceae</taxon>
        <taxon>Streptomyces</taxon>
    </lineage>
</organism>
<dbReference type="Gene3D" id="1.20.120.1630">
    <property type="match status" value="1"/>
</dbReference>
<keyword evidence="6" id="KW-0808">Transferase</keyword>
<evidence type="ECO:0000256" key="2">
    <source>
        <dbReference type="ARBA" id="ARBA00022692"/>
    </source>
</evidence>
<keyword evidence="4 5" id="KW-0472">Membrane</keyword>
<feature type="transmembrane region" description="Helical" evidence="5">
    <location>
        <begin position="46"/>
        <end position="65"/>
    </location>
</feature>
<dbReference type="Proteomes" id="UP001596012">
    <property type="component" value="Unassembled WGS sequence"/>
</dbReference>
<evidence type="ECO:0000256" key="1">
    <source>
        <dbReference type="ARBA" id="ARBA00004127"/>
    </source>
</evidence>
<proteinExistence type="predicted"/>
<dbReference type="GO" id="GO:0032259">
    <property type="term" value="P:methylation"/>
    <property type="evidence" value="ECO:0007669"/>
    <property type="project" value="UniProtKB-KW"/>
</dbReference>
<gene>
    <name evidence="6" type="ORF">ACFPH6_17895</name>
</gene>
<keyword evidence="3 5" id="KW-1133">Transmembrane helix</keyword>
<evidence type="ECO:0000256" key="3">
    <source>
        <dbReference type="ARBA" id="ARBA00022989"/>
    </source>
</evidence>
<comment type="caution">
    <text evidence="6">The sequence shown here is derived from an EMBL/GenBank/DDBJ whole genome shotgun (WGS) entry which is preliminary data.</text>
</comment>
<dbReference type="RefSeq" id="WP_386342871.1">
    <property type="nucleotide sequence ID" value="NZ_JBHSFG010000029.1"/>
</dbReference>
<feature type="transmembrane region" description="Helical" evidence="5">
    <location>
        <begin position="94"/>
        <end position="115"/>
    </location>
</feature>
<keyword evidence="2 5" id="KW-0812">Transmembrane</keyword>
<protein>
    <submittedName>
        <fullName evidence="6">Methyltransferase family protein</fullName>
        <ecNumber evidence="6">2.1.1.100</ecNumber>
        <ecNumber evidence="6">2.1.1.334</ecNumber>
    </submittedName>
</protein>
<evidence type="ECO:0000313" key="6">
    <source>
        <dbReference type="EMBL" id="MFC4466378.1"/>
    </source>
</evidence>
<dbReference type="GO" id="GO:0004671">
    <property type="term" value="F:protein C-terminal S-isoprenylcysteine carboxyl O-methyltransferase activity"/>
    <property type="evidence" value="ECO:0007669"/>
    <property type="project" value="UniProtKB-EC"/>
</dbReference>
<keyword evidence="7" id="KW-1185">Reference proteome</keyword>
<dbReference type="EMBL" id="JBHSFG010000029">
    <property type="protein sequence ID" value="MFC4466378.1"/>
    <property type="molecule type" value="Genomic_DNA"/>
</dbReference>
<keyword evidence="6" id="KW-0489">Methyltransferase</keyword>
<evidence type="ECO:0000313" key="7">
    <source>
        <dbReference type="Proteomes" id="UP001596012"/>
    </source>
</evidence>
<sequence length="125" mass="13494">MRRSAAAVGSSLFLALAPGTVAVLVPWWLTGWRAGDWWPTLRGLGIVPLVAGAVVLLSTFVRFVVEGLGTPAPVAPTEHLVVGGLYRHVRNPMYVAIVAVIAGQALLLARPLLFVPRLRPWREPE</sequence>
<reference evidence="7" key="1">
    <citation type="journal article" date="2019" name="Int. J. Syst. Evol. Microbiol.">
        <title>The Global Catalogue of Microorganisms (GCM) 10K type strain sequencing project: providing services to taxonomists for standard genome sequencing and annotation.</title>
        <authorList>
            <consortium name="The Broad Institute Genomics Platform"/>
            <consortium name="The Broad Institute Genome Sequencing Center for Infectious Disease"/>
            <person name="Wu L."/>
            <person name="Ma J."/>
        </authorList>
    </citation>
    <scope>NUCLEOTIDE SEQUENCE [LARGE SCALE GENOMIC DNA]</scope>
    <source>
        <strain evidence="7">DT43</strain>
    </source>
</reference>
<dbReference type="InterPro" id="IPR007318">
    <property type="entry name" value="Phopholipid_MeTrfase"/>
</dbReference>
<evidence type="ECO:0000256" key="5">
    <source>
        <dbReference type="SAM" id="Phobius"/>
    </source>
</evidence>